<dbReference type="Proteomes" id="UP001208570">
    <property type="component" value="Unassembled WGS sequence"/>
</dbReference>
<name>A0AAD9NEB1_9ANNE</name>
<proteinExistence type="predicted"/>
<comment type="caution">
    <text evidence="1">The sequence shown here is derived from an EMBL/GenBank/DDBJ whole genome shotgun (WGS) entry which is preliminary data.</text>
</comment>
<reference evidence="1" key="1">
    <citation type="journal article" date="2023" name="Mol. Biol. Evol.">
        <title>Third-Generation Sequencing Reveals the Adaptive Role of the Epigenome in Three Deep-Sea Polychaetes.</title>
        <authorList>
            <person name="Perez M."/>
            <person name="Aroh O."/>
            <person name="Sun Y."/>
            <person name="Lan Y."/>
            <person name="Juniper S.K."/>
            <person name="Young C.R."/>
            <person name="Angers B."/>
            <person name="Qian P.Y."/>
        </authorList>
    </citation>
    <scope>NUCLEOTIDE SEQUENCE</scope>
    <source>
        <strain evidence="1">P08H-3</strain>
    </source>
</reference>
<sequence>MKAHKKPAGVPLNYVDCGPCRIRPILVLAFQKAVRTNSRAVSSDMSDRWSHIACGTGISRTDYVSLIADNDFGWKCDPCCSVDLPLPPAGLILLRANVPPPPPGFAPLHATHVDNDLSVPLVAMDSLVYPLSPWTPTPPQPPAGLDLTLTQIPVSMDDFDDSMLDYPPPPRSDTV</sequence>
<dbReference type="AlphaFoldDB" id="A0AAD9NEB1"/>
<gene>
    <name evidence="1" type="ORF">LSH36_69g00004</name>
</gene>
<keyword evidence="2" id="KW-1185">Reference proteome</keyword>
<organism evidence="1 2">
    <name type="scientific">Paralvinella palmiformis</name>
    <dbReference type="NCBI Taxonomy" id="53620"/>
    <lineage>
        <taxon>Eukaryota</taxon>
        <taxon>Metazoa</taxon>
        <taxon>Spiralia</taxon>
        <taxon>Lophotrochozoa</taxon>
        <taxon>Annelida</taxon>
        <taxon>Polychaeta</taxon>
        <taxon>Sedentaria</taxon>
        <taxon>Canalipalpata</taxon>
        <taxon>Terebellida</taxon>
        <taxon>Terebelliformia</taxon>
        <taxon>Alvinellidae</taxon>
        <taxon>Paralvinella</taxon>
    </lineage>
</organism>
<evidence type="ECO:0000313" key="2">
    <source>
        <dbReference type="Proteomes" id="UP001208570"/>
    </source>
</evidence>
<accession>A0AAD9NEB1</accession>
<evidence type="ECO:0000313" key="1">
    <source>
        <dbReference type="EMBL" id="KAK2164049.1"/>
    </source>
</evidence>
<dbReference type="EMBL" id="JAODUP010000069">
    <property type="protein sequence ID" value="KAK2164049.1"/>
    <property type="molecule type" value="Genomic_DNA"/>
</dbReference>
<protein>
    <submittedName>
        <fullName evidence="1">Uncharacterized protein</fullName>
    </submittedName>
</protein>